<comment type="caution">
    <text evidence="1">The sequence shown here is derived from an EMBL/GenBank/DDBJ whole genome shotgun (WGS) entry which is preliminary data.</text>
</comment>
<reference evidence="1 2" key="1">
    <citation type="journal article" date="2015" name="Nature">
        <title>rRNA introns, odd ribosomes, and small enigmatic genomes across a large radiation of phyla.</title>
        <authorList>
            <person name="Brown C.T."/>
            <person name="Hug L.A."/>
            <person name="Thomas B.C."/>
            <person name="Sharon I."/>
            <person name="Castelle C.J."/>
            <person name="Singh A."/>
            <person name="Wilkins M.J."/>
            <person name="Williams K.H."/>
            <person name="Banfield J.F."/>
        </authorList>
    </citation>
    <scope>NUCLEOTIDE SEQUENCE [LARGE SCALE GENOMIC DNA]</scope>
</reference>
<dbReference type="InterPro" id="IPR014985">
    <property type="entry name" value="WbqC"/>
</dbReference>
<gene>
    <name evidence="1" type="ORF">UU14_C0025G0008</name>
</gene>
<dbReference type="Proteomes" id="UP000034664">
    <property type="component" value="Unassembled WGS sequence"/>
</dbReference>
<name>A0A0G0T9P9_9BACT</name>
<dbReference type="Pfam" id="PF08889">
    <property type="entry name" value="WbqC"/>
    <property type="match status" value="1"/>
</dbReference>
<dbReference type="EMBL" id="LBZM01000025">
    <property type="protein sequence ID" value="KKR71541.1"/>
    <property type="molecule type" value="Genomic_DNA"/>
</dbReference>
<evidence type="ECO:0008006" key="3">
    <source>
        <dbReference type="Google" id="ProtNLM"/>
    </source>
</evidence>
<sequence length="232" mass="27177">MKNRIVILQPSYLPWLGYFDQIAKTDIFVFYDDVLYTKNDWRNRNRIKSPQGAIWLTIPVSLPGRIRNQTLINQAVISDLSILKRHLKAIELNYKKALYFSDVYDLLSKIMMKKYLCLADLTIDLTMEISNYLQIKHVTFMRSSSLNIHDSYPTGRLIKLCKYFDADNYLTGASAKNYLDENSFGKSGIILNYQDYKHPIYHQLWGDFIPYLSVVDLLFNHGRNSLEILINE</sequence>
<evidence type="ECO:0000313" key="2">
    <source>
        <dbReference type="Proteomes" id="UP000034664"/>
    </source>
</evidence>
<evidence type="ECO:0000313" key="1">
    <source>
        <dbReference type="EMBL" id="KKR71541.1"/>
    </source>
</evidence>
<proteinExistence type="predicted"/>
<organism evidence="1 2">
    <name type="scientific">Candidatus Roizmanbacteria bacterium GW2011_GWB1_40_7</name>
    <dbReference type="NCBI Taxonomy" id="1618482"/>
    <lineage>
        <taxon>Bacteria</taxon>
        <taxon>Candidatus Roizmaniibacteriota</taxon>
    </lineage>
</organism>
<accession>A0A0G0T9P9</accession>
<protein>
    <recommendedName>
        <fullName evidence="3">WbqC-like protein family protein</fullName>
    </recommendedName>
</protein>
<dbReference type="PATRIC" id="fig|1618482.3.peg.864"/>
<dbReference type="AlphaFoldDB" id="A0A0G0T9P9"/>